<accession>A0A1F6AYA1</accession>
<dbReference type="Proteomes" id="UP000176450">
    <property type="component" value="Unassembled WGS sequence"/>
</dbReference>
<protein>
    <submittedName>
        <fullName evidence="1">Uncharacterized protein</fullName>
    </submittedName>
</protein>
<sequence>MRELVRLVSAAGWHVEKQEYFVSYTPFRKRVRPDPLLLWLGKFVNFLAMELVPSLRDTLLVVGKKQ</sequence>
<evidence type="ECO:0000313" key="1">
    <source>
        <dbReference type="EMBL" id="OGG29503.1"/>
    </source>
</evidence>
<name>A0A1F6AYA1_9BACT</name>
<dbReference type="EMBL" id="MFJX01000065">
    <property type="protein sequence ID" value="OGG29503.1"/>
    <property type="molecule type" value="Genomic_DNA"/>
</dbReference>
<gene>
    <name evidence="1" type="ORF">A3A63_02020</name>
</gene>
<proteinExistence type="predicted"/>
<reference evidence="1 2" key="1">
    <citation type="journal article" date="2016" name="Nat. Commun.">
        <title>Thousands of microbial genomes shed light on interconnected biogeochemical processes in an aquifer system.</title>
        <authorList>
            <person name="Anantharaman K."/>
            <person name="Brown C.T."/>
            <person name="Hug L.A."/>
            <person name="Sharon I."/>
            <person name="Castelle C.J."/>
            <person name="Probst A.J."/>
            <person name="Thomas B.C."/>
            <person name="Singh A."/>
            <person name="Wilkins M.J."/>
            <person name="Karaoz U."/>
            <person name="Brodie E.L."/>
            <person name="Williams K.H."/>
            <person name="Hubbard S.S."/>
            <person name="Banfield J.F."/>
        </authorList>
    </citation>
    <scope>NUCLEOTIDE SEQUENCE [LARGE SCALE GENOMIC DNA]</scope>
</reference>
<dbReference type="AlphaFoldDB" id="A0A1F6AYA1"/>
<evidence type="ECO:0000313" key="2">
    <source>
        <dbReference type="Proteomes" id="UP000176450"/>
    </source>
</evidence>
<comment type="caution">
    <text evidence="1">The sequence shown here is derived from an EMBL/GenBank/DDBJ whole genome shotgun (WGS) entry which is preliminary data.</text>
</comment>
<organism evidence="1 2">
    <name type="scientific">Candidatus Gottesmanbacteria bacterium RIFCSPLOWO2_01_FULL_46_9</name>
    <dbReference type="NCBI Taxonomy" id="1798394"/>
    <lineage>
        <taxon>Bacteria</taxon>
        <taxon>Candidatus Gottesmaniibacteriota</taxon>
    </lineage>
</organism>